<dbReference type="EMBL" id="CM042035">
    <property type="protein sequence ID" value="KAI3755316.1"/>
    <property type="molecule type" value="Genomic_DNA"/>
</dbReference>
<reference evidence="2" key="1">
    <citation type="journal article" date="2022" name="Mol. Ecol. Resour.">
        <title>The genomes of chicory, endive, great burdock and yacon provide insights into Asteraceae palaeo-polyploidization history and plant inulin production.</title>
        <authorList>
            <person name="Fan W."/>
            <person name="Wang S."/>
            <person name="Wang H."/>
            <person name="Wang A."/>
            <person name="Jiang F."/>
            <person name="Liu H."/>
            <person name="Zhao H."/>
            <person name="Xu D."/>
            <person name="Zhang Y."/>
        </authorList>
    </citation>
    <scope>NUCLEOTIDE SEQUENCE [LARGE SCALE GENOMIC DNA]</scope>
    <source>
        <strain evidence="2">cv. Yunnan</strain>
    </source>
</reference>
<keyword evidence="2" id="KW-1185">Reference proteome</keyword>
<sequence>MFSFGVVLFEVLCGRRAFIPNKYEERSLQLTKKRFGHFNIPQDGLLTLLAEEGKLDDMINSDLRKQMEDQSYKIFSNAAYYCLNEDRVQRPDVDNVIKRLEKALELQYKYDHSGARYVTEDEKDTSSNHTKAHSTIAKYSFLSRNPPAVKQLPFLFDNTPANQNV</sequence>
<comment type="caution">
    <text evidence="1">The sequence shown here is derived from an EMBL/GenBank/DDBJ whole genome shotgun (WGS) entry which is preliminary data.</text>
</comment>
<dbReference type="Proteomes" id="UP001056120">
    <property type="component" value="Linkage Group LG18"/>
</dbReference>
<evidence type="ECO:0000313" key="2">
    <source>
        <dbReference type="Proteomes" id="UP001056120"/>
    </source>
</evidence>
<proteinExistence type="predicted"/>
<name>A0ACB9E9E2_9ASTR</name>
<accession>A0ACB9E9E2</accession>
<organism evidence="1 2">
    <name type="scientific">Smallanthus sonchifolius</name>
    <dbReference type="NCBI Taxonomy" id="185202"/>
    <lineage>
        <taxon>Eukaryota</taxon>
        <taxon>Viridiplantae</taxon>
        <taxon>Streptophyta</taxon>
        <taxon>Embryophyta</taxon>
        <taxon>Tracheophyta</taxon>
        <taxon>Spermatophyta</taxon>
        <taxon>Magnoliopsida</taxon>
        <taxon>eudicotyledons</taxon>
        <taxon>Gunneridae</taxon>
        <taxon>Pentapetalae</taxon>
        <taxon>asterids</taxon>
        <taxon>campanulids</taxon>
        <taxon>Asterales</taxon>
        <taxon>Asteraceae</taxon>
        <taxon>Asteroideae</taxon>
        <taxon>Heliantheae alliance</taxon>
        <taxon>Millerieae</taxon>
        <taxon>Smallanthus</taxon>
    </lineage>
</organism>
<protein>
    <submittedName>
        <fullName evidence="1">Uncharacterized protein</fullName>
    </submittedName>
</protein>
<evidence type="ECO:0000313" key="1">
    <source>
        <dbReference type="EMBL" id="KAI3755316.1"/>
    </source>
</evidence>
<gene>
    <name evidence="1" type="ORF">L1987_55112</name>
</gene>
<reference evidence="1 2" key="2">
    <citation type="journal article" date="2022" name="Mol. Ecol. Resour.">
        <title>The genomes of chicory, endive, great burdock and yacon provide insights into Asteraceae paleo-polyploidization history and plant inulin production.</title>
        <authorList>
            <person name="Fan W."/>
            <person name="Wang S."/>
            <person name="Wang H."/>
            <person name="Wang A."/>
            <person name="Jiang F."/>
            <person name="Liu H."/>
            <person name="Zhao H."/>
            <person name="Xu D."/>
            <person name="Zhang Y."/>
        </authorList>
    </citation>
    <scope>NUCLEOTIDE SEQUENCE [LARGE SCALE GENOMIC DNA]</scope>
    <source>
        <strain evidence="2">cv. Yunnan</strain>
        <tissue evidence="1">Leaves</tissue>
    </source>
</reference>